<dbReference type="EMBL" id="MVFC01000001">
    <property type="protein sequence ID" value="OON82707.1"/>
    <property type="molecule type" value="Genomic_DNA"/>
</dbReference>
<dbReference type="Proteomes" id="UP000190539">
    <property type="component" value="Unassembled WGS sequence"/>
</dbReference>
<reference evidence="1 2" key="1">
    <citation type="submission" date="2017-02" db="EMBL/GenBank/DDBJ databases">
        <title>Draft Genome Sequence of Streptomyces tsukubaensis F601, a Producer of the immunosuppressant tacrolimus FK506.</title>
        <authorList>
            <person name="Zong G."/>
            <person name="Zhong C."/>
            <person name="Fu J."/>
            <person name="Qin R."/>
            <person name="Cao G."/>
        </authorList>
    </citation>
    <scope>NUCLEOTIDE SEQUENCE [LARGE SCALE GENOMIC DNA]</scope>
    <source>
        <strain evidence="1 2">F601</strain>
    </source>
</reference>
<dbReference type="RefSeq" id="WP_077963911.1">
    <property type="nucleotide sequence ID" value="NZ_CP045178.1"/>
</dbReference>
<accession>A0A1V4AG85</accession>
<name>A0A1V4AG85_9ACTN</name>
<proteinExistence type="predicted"/>
<comment type="caution">
    <text evidence="1">The sequence shown here is derived from an EMBL/GenBank/DDBJ whole genome shotgun (WGS) entry which is preliminary data.</text>
</comment>
<keyword evidence="2" id="KW-1185">Reference proteome</keyword>
<evidence type="ECO:0000313" key="1">
    <source>
        <dbReference type="EMBL" id="OON82707.1"/>
    </source>
</evidence>
<evidence type="ECO:0000313" key="2">
    <source>
        <dbReference type="Proteomes" id="UP000190539"/>
    </source>
</evidence>
<dbReference type="AlphaFoldDB" id="A0A1V4AG85"/>
<protein>
    <submittedName>
        <fullName evidence="1">Uncharacterized protein</fullName>
    </submittedName>
</protein>
<dbReference type="Pfam" id="PF14559">
    <property type="entry name" value="TPR_19"/>
    <property type="match status" value="1"/>
</dbReference>
<dbReference type="OrthoDB" id="9799122at2"/>
<dbReference type="InterPro" id="IPR011990">
    <property type="entry name" value="TPR-like_helical_dom_sf"/>
</dbReference>
<organism evidence="1 2">
    <name type="scientific">Streptomyces tsukubensis</name>
    <dbReference type="NCBI Taxonomy" id="83656"/>
    <lineage>
        <taxon>Bacteria</taxon>
        <taxon>Bacillati</taxon>
        <taxon>Actinomycetota</taxon>
        <taxon>Actinomycetes</taxon>
        <taxon>Kitasatosporales</taxon>
        <taxon>Streptomycetaceae</taxon>
        <taxon>Streptomyces</taxon>
    </lineage>
</organism>
<gene>
    <name evidence="1" type="ORF">B1H18_01250</name>
</gene>
<dbReference type="STRING" id="83656.B1H18_01250"/>
<sequence length="134" mass="14754">MTDTYFEFGTAAERWDRAQMFFDAKEYVTAVRILRGLVEESPAHTAARLLLARSYYHSAQLRRAEDELRGLLERDPVEAYATLLLGRTLERQGRDAEAAPFLRLAGAMSGDIQGAGSAGSAAYPDVRVEGSPTV</sequence>
<dbReference type="Gene3D" id="1.25.40.10">
    <property type="entry name" value="Tetratricopeptide repeat domain"/>
    <property type="match status" value="1"/>
</dbReference>
<dbReference type="SUPFAM" id="SSF48452">
    <property type="entry name" value="TPR-like"/>
    <property type="match status" value="1"/>
</dbReference>